<feature type="region of interest" description="Disordered" evidence="1">
    <location>
        <begin position="91"/>
        <end position="127"/>
    </location>
</feature>
<comment type="caution">
    <text evidence="2">The sequence shown here is derived from an EMBL/GenBank/DDBJ whole genome shotgun (WGS) entry which is preliminary data.</text>
</comment>
<feature type="compositionally biased region" description="Basic and acidic residues" evidence="1">
    <location>
        <begin position="112"/>
        <end position="126"/>
    </location>
</feature>
<proteinExistence type="predicted"/>
<reference evidence="2" key="1">
    <citation type="submission" date="2020-08" db="EMBL/GenBank/DDBJ databases">
        <authorList>
            <person name="Shumante A."/>
            <person name="Zimin A.V."/>
            <person name="Puiu D."/>
            <person name="Salzberg S.L."/>
        </authorList>
    </citation>
    <scope>NUCLEOTIDE SEQUENCE</scope>
    <source>
        <strain evidence="2">WC2-LM</strain>
        <tissue evidence="2">Liver</tissue>
    </source>
</reference>
<protein>
    <submittedName>
        <fullName evidence="2">Uncharacterized protein</fullName>
    </submittedName>
</protein>
<evidence type="ECO:0000313" key="3">
    <source>
        <dbReference type="Proteomes" id="UP000662637"/>
    </source>
</evidence>
<sequence>MSLMSPHLASSRSPCPADAHKCPGLMGIRKRVWDGRACRGLGRATSSKAPQLPVPALGPGHAQHWALCHILGTELQTGDGHREELAKACHGPNPARSSLGEADPGFESSLRATERPQEPHPPEDTSARVCESCQSSAWTAARIGDIPSPQPRRLRLNSGWLLLAGHLLAASPGMSLTVRSHTGHES</sequence>
<gene>
    <name evidence="2" type="ORF">GHT09_018867</name>
</gene>
<organism evidence="2 3">
    <name type="scientific">Marmota monax</name>
    <name type="common">Woodchuck</name>
    <dbReference type="NCBI Taxonomy" id="9995"/>
    <lineage>
        <taxon>Eukaryota</taxon>
        <taxon>Metazoa</taxon>
        <taxon>Chordata</taxon>
        <taxon>Craniata</taxon>
        <taxon>Vertebrata</taxon>
        <taxon>Euteleostomi</taxon>
        <taxon>Mammalia</taxon>
        <taxon>Eutheria</taxon>
        <taxon>Euarchontoglires</taxon>
        <taxon>Glires</taxon>
        <taxon>Rodentia</taxon>
        <taxon>Sciuromorpha</taxon>
        <taxon>Sciuridae</taxon>
        <taxon>Xerinae</taxon>
        <taxon>Marmotini</taxon>
        <taxon>Marmota</taxon>
    </lineage>
</organism>
<accession>A0A834UTT9</accession>
<dbReference type="AlphaFoldDB" id="A0A834UTT9"/>
<dbReference type="EMBL" id="WJEC01007617">
    <property type="protein sequence ID" value="KAF7469740.1"/>
    <property type="molecule type" value="Genomic_DNA"/>
</dbReference>
<name>A0A834UTT9_MARMO</name>
<evidence type="ECO:0000313" key="2">
    <source>
        <dbReference type="EMBL" id="KAF7469740.1"/>
    </source>
</evidence>
<dbReference type="Proteomes" id="UP000662637">
    <property type="component" value="Unassembled WGS sequence"/>
</dbReference>
<evidence type="ECO:0000256" key="1">
    <source>
        <dbReference type="SAM" id="MobiDB-lite"/>
    </source>
</evidence>